<dbReference type="SFLD" id="SFLDG00002">
    <property type="entry name" value="C1.7:_P-type_atpase_like"/>
    <property type="match status" value="1"/>
</dbReference>
<dbReference type="SUPFAM" id="SSF81653">
    <property type="entry name" value="Calcium ATPase, transduction domain A"/>
    <property type="match status" value="1"/>
</dbReference>
<dbReference type="Gene3D" id="1.20.1110.10">
    <property type="entry name" value="Calcium-transporting ATPase, transmembrane domain"/>
    <property type="match status" value="1"/>
</dbReference>
<keyword evidence="20" id="KW-1185">Reference proteome</keyword>
<comment type="similarity">
    <text evidence="3 16">Belongs to the cation transport ATPase (P-type) (TC 3.A.3) family. Type IV subfamily.</text>
</comment>
<feature type="domain" description="P-type ATPase A" evidence="17">
    <location>
        <begin position="114"/>
        <end position="178"/>
    </location>
</feature>
<dbReference type="Pfam" id="PF16209">
    <property type="entry name" value="PhoLip_ATPase_N"/>
    <property type="match status" value="1"/>
</dbReference>
<dbReference type="InterPro" id="IPR032630">
    <property type="entry name" value="P_typ_ATPase_c"/>
</dbReference>
<feature type="binding site" evidence="14">
    <location>
        <position position="576"/>
    </location>
    <ligand>
        <name>ATP</name>
        <dbReference type="ChEBI" id="CHEBI:30616"/>
    </ligand>
</feature>
<dbReference type="SUPFAM" id="SSF81665">
    <property type="entry name" value="Calcium ATPase, transmembrane domain M"/>
    <property type="match status" value="1"/>
</dbReference>
<protein>
    <recommendedName>
        <fullName evidence="16">Phospholipid-transporting ATPase</fullName>
        <ecNumber evidence="16">7.6.2.1</ecNumber>
    </recommendedName>
</protein>
<feature type="binding site" evidence="14">
    <location>
        <position position="888"/>
    </location>
    <ligand>
        <name>ATP</name>
        <dbReference type="ChEBI" id="CHEBI:30616"/>
    </ligand>
</feature>
<sequence>MKLPCIKEKIPETERRLRMNDDVYNAAFKYANNFIKTSKYNIVTFLPINLYEQFTRLANFYFLCLLILQLIPVVSSLNPITTILPLLGVLSLSALKDAYDDIQRHRSDKQVNNRVSQVLRNGVMEEVLWKNVVVGDIIRMTSNEFVAADLLLLSTSDANGLCFVETSELDGETNLKCKQCQPDLTELHDNVELISALDGEVVCEPPNNNLSKFQGTLTWRGKKYSLDNENVLLRGCILRNTEWCYCVVLFAGAETKLMQNAGESFFKRTSMDRLLNTIILGILLFLLVMCLFCALGSGIWESIVGFKFQVFLPWTDVIPQEKNRGAAVTASLVFFSYIILLNTFVPISLYVSVEMIRLFQSLLINWDLNVEMIRLFQSLLINWDKKMCYMPSKTYAKARTTTLNEELGQVQYIFSDKTGTLTQNVMTFNKCSINGVSYGDVDDDLEGYDQPIDFSGNPYSEPSFVFYDRKLTVDLRTHDPHVETFFLLLALCHTVMPQEEDGKLVYQAQSPDESALVSAARNFGFVFKSRTPNSITAVINGEEQTHELLCILDFNNVRKRMSVVIRYDGKLRLFCKGADSIIFERLRADQEEIKSITCEHIDSYAGEGLRTLCLAYKDLSEQYYADWWNRYQDAATSLENREEKVDAIFEEIEKDLILIGASAIEDKLQEGVPEAIANLSLAGIKIWVLTGDKQETAINIGYSCHLLTDEMHEPIIVDGETEEDLDTPCPLPRPALSLAVPSPPPCPLPRPALSLAVPTPSPCPLPRRALSLALPSPSPCPLPHHALSLAVPSPSPLPSPSPCPLPRPALSLAVPSLSEGETGHSLVVNGHSLVFALQDDMEELLLAVASQCRAVICCRVTPLQKAKVVDLVKRYKKAVTLSIGDGANDVSMIKIAHIGVGISGHEGMQAVLASDFAVAQFKYLERLLLVHGRWSYYRMCKFLTYFFYKNFAFAFCHFWYAFFVGFSAQTVFDTLFISAYNLFYTALPVLALGSFDQDVNEDYSLRFPKLYTPGLENRWFNKKIFVRSAGHGVLTSGVLFFVVYGEYTNGIRSNGLTLSDFYSFGSVLSSILVIVVTAQICLDTGYWTIFNHITIWGSLIFTYLLQYAVNHGFKGAYVNSLAMPMGEPGYYLCSLLVVVMVILPVLAWRFWNADVHPTLSDKVRYKQQYEKKGVKPAKPRPMPRLFRRQSTMRRRALGKSMRSGYAFSHQEGYGRLITEGKLLGVRRL</sequence>
<dbReference type="GO" id="GO:0005802">
    <property type="term" value="C:trans-Golgi network"/>
    <property type="evidence" value="ECO:0007669"/>
    <property type="project" value="TreeGrafter"/>
</dbReference>
<evidence type="ECO:0000256" key="13">
    <source>
        <dbReference type="PIRSR" id="PIRSR606539-1"/>
    </source>
</evidence>
<dbReference type="Pfam" id="PF13246">
    <property type="entry name" value="Cation_ATPase"/>
    <property type="match status" value="1"/>
</dbReference>
<feature type="binding site" evidence="14">
    <location>
        <position position="889"/>
    </location>
    <ligand>
        <name>ATP</name>
        <dbReference type="ChEBI" id="CHEBI:30616"/>
    </ligand>
</feature>
<keyword evidence="6 14" id="KW-0547">Nucleotide-binding</keyword>
<dbReference type="GeneID" id="108673931"/>
<dbReference type="PROSITE" id="PS00154">
    <property type="entry name" value="ATPASE_E1_E2"/>
    <property type="match status" value="1"/>
</dbReference>
<dbReference type="InterPro" id="IPR006539">
    <property type="entry name" value="P-type_ATPase_IV"/>
</dbReference>
<evidence type="ECO:0000256" key="6">
    <source>
        <dbReference type="ARBA" id="ARBA00022741"/>
    </source>
</evidence>
<dbReference type="Pfam" id="PF00122">
    <property type="entry name" value="E1-E2_ATPase"/>
    <property type="match status" value="1"/>
</dbReference>
<dbReference type="FunFam" id="3.40.1110.10:FF:000188">
    <property type="entry name" value="Phospholipid-transporting ATPase"/>
    <property type="match status" value="1"/>
</dbReference>
<evidence type="ECO:0000256" key="8">
    <source>
        <dbReference type="ARBA" id="ARBA00022842"/>
    </source>
</evidence>
<keyword evidence="5 15" id="KW-0479">Metal-binding</keyword>
<feature type="transmembrane region" description="Helical" evidence="16">
    <location>
        <begin position="1064"/>
        <end position="1082"/>
    </location>
</feature>
<dbReference type="CDD" id="cd02073">
    <property type="entry name" value="P-type_ATPase_APLT_Dnf-like"/>
    <property type="match status" value="1"/>
</dbReference>
<evidence type="ECO:0000256" key="10">
    <source>
        <dbReference type="ARBA" id="ARBA00022989"/>
    </source>
</evidence>
<dbReference type="Gene3D" id="3.40.50.1000">
    <property type="entry name" value="HAD superfamily/HAD-like"/>
    <property type="match status" value="2"/>
</dbReference>
<dbReference type="GO" id="GO:0007030">
    <property type="term" value="P:Golgi organization"/>
    <property type="evidence" value="ECO:0007669"/>
    <property type="project" value="TreeGrafter"/>
</dbReference>
<keyword evidence="8 15" id="KW-0460">Magnesium</keyword>
<keyword evidence="10 16" id="KW-1133">Transmembrane helix</keyword>
<feature type="binding site" evidence="14">
    <location>
        <position position="859"/>
    </location>
    <ligand>
        <name>ATP</name>
        <dbReference type="ChEBI" id="CHEBI:30616"/>
    </ligand>
</feature>
<feature type="binding site" evidence="15">
    <location>
        <position position="416"/>
    </location>
    <ligand>
        <name>Mg(2+)</name>
        <dbReference type="ChEBI" id="CHEBI:18420"/>
    </ligand>
</feature>
<dbReference type="SUPFAM" id="SSF81660">
    <property type="entry name" value="Metal cation-transporting ATPase, ATP-binding domain N"/>
    <property type="match status" value="1"/>
</dbReference>
<feature type="transmembrane region" description="Helical" evidence="16">
    <location>
        <begin position="57"/>
        <end position="74"/>
    </location>
</feature>
<dbReference type="PANTHER" id="PTHR24092">
    <property type="entry name" value="PROBABLE PHOSPHOLIPID-TRANSPORTING ATPASE"/>
    <property type="match status" value="1"/>
</dbReference>
<evidence type="ECO:0000256" key="1">
    <source>
        <dbReference type="ARBA" id="ARBA00004141"/>
    </source>
</evidence>
<evidence type="ECO:0000256" key="7">
    <source>
        <dbReference type="ARBA" id="ARBA00022840"/>
    </source>
</evidence>
<feature type="binding site" evidence="14">
    <location>
        <position position="865"/>
    </location>
    <ligand>
        <name>ATP</name>
        <dbReference type="ChEBI" id="CHEBI:30616"/>
    </ligand>
</feature>
<evidence type="ECO:0000256" key="4">
    <source>
        <dbReference type="ARBA" id="ARBA00022692"/>
    </source>
</evidence>
<dbReference type="PANTHER" id="PTHR24092:SF190">
    <property type="entry name" value="PHOSPHOLIPID-TRANSPORTING ATPASE"/>
    <property type="match status" value="1"/>
</dbReference>
<reference evidence="21" key="1">
    <citation type="submission" date="2025-08" db="UniProtKB">
        <authorList>
            <consortium name="RefSeq"/>
        </authorList>
    </citation>
    <scope>IDENTIFICATION</scope>
    <source>
        <tissue evidence="21">Whole organism</tissue>
    </source>
</reference>
<evidence type="ECO:0000313" key="21">
    <source>
        <dbReference type="RefSeq" id="XP_047737647.1"/>
    </source>
</evidence>
<dbReference type="InterPro" id="IPR023214">
    <property type="entry name" value="HAD_sf"/>
</dbReference>
<evidence type="ECO:0000256" key="9">
    <source>
        <dbReference type="ARBA" id="ARBA00022967"/>
    </source>
</evidence>
<feature type="binding site" evidence="14">
    <location>
        <position position="416"/>
    </location>
    <ligand>
        <name>ATP</name>
        <dbReference type="ChEBI" id="CHEBI:30616"/>
    </ligand>
</feature>
<evidence type="ECO:0000256" key="16">
    <source>
        <dbReference type="RuleBase" id="RU362033"/>
    </source>
</evidence>
<dbReference type="Pfam" id="PF16212">
    <property type="entry name" value="PhoLip_ATPase_C"/>
    <property type="match status" value="1"/>
</dbReference>
<keyword evidence="11 16" id="KW-0472">Membrane</keyword>
<dbReference type="InterPro" id="IPR059000">
    <property type="entry name" value="ATPase_P-type_domA"/>
</dbReference>
<comment type="catalytic activity">
    <reaction evidence="12 16">
        <text>ATP + H2O + phospholipidSide 1 = ADP + phosphate + phospholipidSide 2.</text>
        <dbReference type="EC" id="7.6.2.1"/>
    </reaction>
</comment>
<dbReference type="Gene3D" id="2.70.150.10">
    <property type="entry name" value="Calcium-transporting ATPase, cytoplasmic transduction domain A"/>
    <property type="match status" value="1"/>
</dbReference>
<feature type="binding site" evidence="14">
    <location>
        <position position="691"/>
    </location>
    <ligand>
        <name>ATP</name>
        <dbReference type="ChEBI" id="CHEBI:30616"/>
    </ligand>
</feature>
<dbReference type="EC" id="7.6.2.1" evidence="16"/>
<proteinExistence type="inferred from homology"/>
<dbReference type="Gene3D" id="3.40.1110.10">
    <property type="entry name" value="Calcium-transporting ATPase, cytoplasmic domain N"/>
    <property type="match status" value="1"/>
</dbReference>
<dbReference type="GO" id="GO:0005886">
    <property type="term" value="C:plasma membrane"/>
    <property type="evidence" value="ECO:0007669"/>
    <property type="project" value="TreeGrafter"/>
</dbReference>
<dbReference type="GO" id="GO:0016887">
    <property type="term" value="F:ATP hydrolysis activity"/>
    <property type="evidence" value="ECO:0007669"/>
    <property type="project" value="InterPro"/>
</dbReference>
<comment type="subcellular location">
    <subcellularLocation>
        <location evidence="2">Endomembrane system</location>
    </subcellularLocation>
    <subcellularLocation>
        <location evidence="1 16">Membrane</location>
        <topology evidence="1 16">Multi-pass membrane protein</topology>
    </subcellularLocation>
</comment>
<dbReference type="InterPro" id="IPR001757">
    <property type="entry name" value="P_typ_ATPase"/>
</dbReference>
<feature type="transmembrane region" description="Helical" evidence="16">
    <location>
        <begin position="1129"/>
        <end position="1151"/>
    </location>
</feature>
<feature type="binding site" evidence="14">
    <location>
        <position position="417"/>
    </location>
    <ligand>
        <name>ATP</name>
        <dbReference type="ChEBI" id="CHEBI:30616"/>
    </ligand>
</feature>
<dbReference type="AlphaFoldDB" id="A0A979FLN5"/>
<feature type="binding site" evidence="14">
    <location>
        <position position="692"/>
    </location>
    <ligand>
        <name>ATP</name>
        <dbReference type="ChEBI" id="CHEBI:30616"/>
    </ligand>
</feature>
<feature type="transmembrane region" description="Helical" evidence="16">
    <location>
        <begin position="1089"/>
        <end position="1109"/>
    </location>
</feature>
<dbReference type="InterPro" id="IPR023298">
    <property type="entry name" value="ATPase_P-typ_TM_dom_sf"/>
</dbReference>
<dbReference type="InterPro" id="IPR036412">
    <property type="entry name" value="HAD-like_sf"/>
</dbReference>
<dbReference type="KEGG" id="hazt:108673931"/>
<feature type="domain" description="P-type ATPase C-terminal" evidence="19">
    <location>
        <begin position="911"/>
        <end position="1158"/>
    </location>
</feature>
<dbReference type="SFLD" id="SFLDS00003">
    <property type="entry name" value="Haloacid_Dehalogenase"/>
    <property type="match status" value="1"/>
</dbReference>
<keyword evidence="7 14" id="KW-0067">ATP-binding</keyword>
<dbReference type="GO" id="GO:0000287">
    <property type="term" value="F:magnesium ion binding"/>
    <property type="evidence" value="ECO:0007669"/>
    <property type="project" value="UniProtKB-UniRule"/>
</dbReference>
<dbReference type="NCBIfam" id="TIGR01652">
    <property type="entry name" value="ATPase-Plipid"/>
    <property type="match status" value="1"/>
</dbReference>
<evidence type="ECO:0000256" key="14">
    <source>
        <dbReference type="PIRSR" id="PIRSR606539-2"/>
    </source>
</evidence>
<feature type="transmembrane region" description="Helical" evidence="16">
    <location>
        <begin position="332"/>
        <end position="353"/>
    </location>
</feature>
<dbReference type="OrthoDB" id="377733at2759"/>
<evidence type="ECO:0000256" key="11">
    <source>
        <dbReference type="ARBA" id="ARBA00023136"/>
    </source>
</evidence>
<gene>
    <name evidence="21" type="primary">LOC108673931</name>
</gene>
<evidence type="ECO:0000313" key="20">
    <source>
        <dbReference type="Proteomes" id="UP000694843"/>
    </source>
</evidence>
<keyword evidence="4 16" id="KW-0812">Transmembrane</keyword>
<feature type="transmembrane region" description="Helical" evidence="16">
    <location>
        <begin position="274"/>
        <end position="300"/>
    </location>
</feature>
<dbReference type="InterPro" id="IPR018303">
    <property type="entry name" value="ATPase_P-typ_P_site"/>
</dbReference>
<feature type="domain" description="P-type ATPase N-terminal" evidence="18">
    <location>
        <begin position="18"/>
        <end position="83"/>
    </location>
</feature>
<feature type="transmembrane region" description="Helical" evidence="16">
    <location>
        <begin position="1024"/>
        <end position="1044"/>
    </location>
</feature>
<dbReference type="Proteomes" id="UP000694843">
    <property type="component" value="Unplaced"/>
</dbReference>
<dbReference type="GO" id="GO:0140326">
    <property type="term" value="F:ATPase-coupled intramembrane lipid transporter activity"/>
    <property type="evidence" value="ECO:0007669"/>
    <property type="project" value="UniProtKB-EC"/>
</dbReference>
<evidence type="ECO:0000256" key="5">
    <source>
        <dbReference type="ARBA" id="ARBA00022723"/>
    </source>
</evidence>
<dbReference type="OMA" id="FNKHKFF"/>
<dbReference type="InterPro" id="IPR008250">
    <property type="entry name" value="ATPase_P-typ_transduc_dom_A_sf"/>
</dbReference>
<dbReference type="GO" id="GO:0045332">
    <property type="term" value="P:phospholipid translocation"/>
    <property type="evidence" value="ECO:0007669"/>
    <property type="project" value="TreeGrafter"/>
</dbReference>
<dbReference type="InterPro" id="IPR023299">
    <property type="entry name" value="ATPase_P-typ_cyto_dom_N"/>
</dbReference>
<dbReference type="GO" id="GO:0005524">
    <property type="term" value="F:ATP binding"/>
    <property type="evidence" value="ECO:0007669"/>
    <property type="project" value="UniProtKB-UniRule"/>
</dbReference>
<dbReference type="RefSeq" id="XP_047737647.1">
    <property type="nucleotide sequence ID" value="XM_047881691.1"/>
</dbReference>
<comment type="cofactor">
    <cofactor evidence="15">
        <name>Mg(2+)</name>
        <dbReference type="ChEBI" id="CHEBI:18420"/>
    </cofactor>
</comment>
<dbReference type="SUPFAM" id="SSF56784">
    <property type="entry name" value="HAD-like"/>
    <property type="match status" value="1"/>
</dbReference>
<feature type="binding site" evidence="15">
    <location>
        <position position="889"/>
    </location>
    <ligand>
        <name>Mg(2+)</name>
        <dbReference type="ChEBI" id="CHEBI:18420"/>
    </ligand>
</feature>
<dbReference type="NCBIfam" id="TIGR01494">
    <property type="entry name" value="ATPase_P-type"/>
    <property type="match status" value="1"/>
</dbReference>
<feature type="binding site" evidence="14">
    <location>
        <position position="513"/>
    </location>
    <ligand>
        <name>ATP</name>
        <dbReference type="ChEBI" id="CHEBI:30616"/>
    </ligand>
</feature>
<dbReference type="InterPro" id="IPR044492">
    <property type="entry name" value="P_typ_ATPase_HD_dom"/>
</dbReference>
<dbReference type="SFLD" id="SFLDF00027">
    <property type="entry name" value="p-type_atpase"/>
    <property type="match status" value="1"/>
</dbReference>
<organism evidence="20 21">
    <name type="scientific">Hyalella azteca</name>
    <name type="common">Amphipod</name>
    <dbReference type="NCBI Taxonomy" id="294128"/>
    <lineage>
        <taxon>Eukaryota</taxon>
        <taxon>Metazoa</taxon>
        <taxon>Ecdysozoa</taxon>
        <taxon>Arthropoda</taxon>
        <taxon>Crustacea</taxon>
        <taxon>Multicrustacea</taxon>
        <taxon>Malacostraca</taxon>
        <taxon>Eumalacostraca</taxon>
        <taxon>Peracarida</taxon>
        <taxon>Amphipoda</taxon>
        <taxon>Senticaudata</taxon>
        <taxon>Talitrida</taxon>
        <taxon>Talitroidea</taxon>
        <taxon>Hyalellidae</taxon>
        <taxon>Hyalella</taxon>
    </lineage>
</organism>
<feature type="binding site" evidence="15">
    <location>
        <position position="418"/>
    </location>
    <ligand>
        <name>Mg(2+)</name>
        <dbReference type="ChEBI" id="CHEBI:18420"/>
    </ligand>
</feature>
<feature type="binding site" evidence="14">
    <location>
        <position position="610"/>
    </location>
    <ligand>
        <name>ATP</name>
        <dbReference type="ChEBI" id="CHEBI:30616"/>
    </ligand>
</feature>
<feature type="binding site" evidence="14">
    <location>
        <position position="690"/>
    </location>
    <ligand>
        <name>ATP</name>
        <dbReference type="ChEBI" id="CHEBI:30616"/>
    </ligand>
</feature>
<evidence type="ECO:0000256" key="15">
    <source>
        <dbReference type="PIRSR" id="PIRSR606539-3"/>
    </source>
</evidence>
<dbReference type="PRINTS" id="PR00119">
    <property type="entry name" value="CATATPASE"/>
</dbReference>
<evidence type="ECO:0000259" key="17">
    <source>
        <dbReference type="Pfam" id="PF00122"/>
    </source>
</evidence>
<feature type="binding site" evidence="15">
    <location>
        <position position="885"/>
    </location>
    <ligand>
        <name>Mg(2+)</name>
        <dbReference type="ChEBI" id="CHEBI:18420"/>
    </ligand>
</feature>
<dbReference type="FunFam" id="3.40.50.1000:FF:000001">
    <property type="entry name" value="Phospholipid-transporting ATPase IC"/>
    <property type="match status" value="1"/>
</dbReference>
<evidence type="ECO:0000256" key="12">
    <source>
        <dbReference type="ARBA" id="ARBA00034036"/>
    </source>
</evidence>
<keyword evidence="9 16" id="KW-1278">Translocase</keyword>
<evidence type="ECO:0000256" key="2">
    <source>
        <dbReference type="ARBA" id="ARBA00004308"/>
    </source>
</evidence>
<evidence type="ECO:0000259" key="18">
    <source>
        <dbReference type="Pfam" id="PF16209"/>
    </source>
</evidence>
<dbReference type="InterPro" id="IPR032631">
    <property type="entry name" value="P-type_ATPase_N"/>
</dbReference>
<evidence type="ECO:0000259" key="19">
    <source>
        <dbReference type="Pfam" id="PF16212"/>
    </source>
</evidence>
<feature type="active site" description="4-aspartylphosphate intermediate" evidence="13">
    <location>
        <position position="416"/>
    </location>
</feature>
<feature type="transmembrane region" description="Helical" evidence="16">
    <location>
        <begin position="942"/>
        <end position="963"/>
    </location>
</feature>
<feature type="binding site" evidence="14">
    <location>
        <position position="554"/>
    </location>
    <ligand>
        <name>ATP</name>
        <dbReference type="ChEBI" id="CHEBI:30616"/>
    </ligand>
</feature>
<name>A0A979FLN5_HYAAZ</name>
<accession>A0A979FLN5</accession>
<evidence type="ECO:0000256" key="3">
    <source>
        <dbReference type="ARBA" id="ARBA00008109"/>
    </source>
</evidence>
<feature type="binding site" evidence="14">
    <location>
        <position position="418"/>
    </location>
    <ligand>
        <name>ATP</name>
        <dbReference type="ChEBI" id="CHEBI:30616"/>
    </ligand>
</feature>